<sequence>MKPSFPAAMKYGIPVVVTGNGIYDKIIESSMRGLQQNISVFCHSLFVILLF</sequence>
<reference evidence="1" key="1">
    <citation type="submission" date="2009-09" db="EMBL/GenBank/DDBJ databases">
        <authorList>
            <person name="Weinstock G."/>
            <person name="Sodergren E."/>
            <person name="Clifton S."/>
            <person name="Fulton L."/>
            <person name="Fulton B."/>
            <person name="Courtney L."/>
            <person name="Fronick C."/>
            <person name="Harrison M."/>
            <person name="Strong C."/>
            <person name="Farmer C."/>
            <person name="Delahaunty K."/>
            <person name="Markovic C."/>
            <person name="Hall O."/>
            <person name="Minx P."/>
            <person name="Tomlinson C."/>
            <person name="Mitreva M."/>
            <person name="Nelson J."/>
            <person name="Hou S."/>
            <person name="Wollam A."/>
            <person name="Pepin K.H."/>
            <person name="Johnson M."/>
            <person name="Bhonagiri V."/>
            <person name="Nash W.E."/>
            <person name="Warren W."/>
            <person name="Chinwalla A."/>
            <person name="Mardis E.R."/>
            <person name="Wilson R.K."/>
        </authorList>
    </citation>
    <scope>NUCLEOTIDE SEQUENCE [LARGE SCALE GENOMIC DNA]</scope>
    <source>
        <strain evidence="1">DSM 15470</strain>
    </source>
</reference>
<gene>
    <name evidence="1" type="ORF">GCWU000321_01454</name>
</gene>
<protein>
    <submittedName>
        <fullName evidence="1">Uncharacterized protein</fullName>
    </submittedName>
</protein>
<dbReference type="EMBL" id="ACIM02000001">
    <property type="protein sequence ID" value="EEW97460.1"/>
    <property type="molecule type" value="Genomic_DNA"/>
</dbReference>
<dbReference type="HOGENOM" id="CLU_3098217_0_0_9"/>
<keyword evidence="2" id="KW-1185">Reference proteome</keyword>
<proteinExistence type="predicted"/>
<evidence type="ECO:0000313" key="2">
    <source>
        <dbReference type="Proteomes" id="UP000004736"/>
    </source>
</evidence>
<comment type="caution">
    <text evidence="1">The sequence shown here is derived from an EMBL/GenBank/DDBJ whole genome shotgun (WGS) entry which is preliminary data.</text>
</comment>
<organism evidence="1 2">
    <name type="scientific">Dialister invisus DSM 15470</name>
    <dbReference type="NCBI Taxonomy" id="592028"/>
    <lineage>
        <taxon>Bacteria</taxon>
        <taxon>Bacillati</taxon>
        <taxon>Bacillota</taxon>
        <taxon>Negativicutes</taxon>
        <taxon>Veillonellales</taxon>
        <taxon>Veillonellaceae</taxon>
        <taxon>Dialister</taxon>
    </lineage>
</organism>
<dbReference type="STRING" id="592028.GCWU000321_01454"/>
<name>C9LPH4_9FIRM</name>
<accession>C9LPH4</accession>
<dbReference type="Proteomes" id="UP000004736">
    <property type="component" value="Unassembled WGS sequence"/>
</dbReference>
<dbReference type="AlphaFoldDB" id="C9LPH4"/>
<evidence type="ECO:0000313" key="1">
    <source>
        <dbReference type="EMBL" id="EEW97460.1"/>
    </source>
</evidence>